<sequence>MFFPFAVVVLSTALFESGRVSVAAGDAVCRNDCHVHGDVKSSVLLQQFVWRSRPDVPMGNYTEDSYISLVSQGLSDHFSLQKLLLVSDPNGTGTLVGFNPSVVLLPPEVAFELVPGTRYAAAVRHYKDQCSRFGFLRDRVQSNGSTVVLLDEDLNPVGAAHIEATNRSNCQDVRLFVLGKQLLASCVVYEELFQWHFHWTLQQLHLDMSSGMSFTAHFGEVLASYEDQKNLGLMQQDDKLQVLWFMNAESADVYTQPLSLVSEEPHQLHNNMNPLYLPEEGAYLCVIHTYEQGSTEDESTFWRHHYYHRFVLINDDLHHGVLRTSPPMCFPSAVKESSCETVQFVMSIVRDGGDLLISYGINDCEAAIVRVPLSAVLTFLRGEGESKVTGLQSQWSELHPLHMKQNFR</sequence>
<accession>A0A7S1ADB0</accession>
<protein>
    <submittedName>
        <fullName evidence="2">Uncharacterized protein</fullName>
    </submittedName>
</protein>
<dbReference type="EMBL" id="HBFQ01035240">
    <property type="protein sequence ID" value="CAD8850504.1"/>
    <property type="molecule type" value="Transcribed_RNA"/>
</dbReference>
<organism evidence="2">
    <name type="scientific">Noctiluca scintillans</name>
    <name type="common">Sea sparkle</name>
    <name type="synonym">Red tide dinoflagellate</name>
    <dbReference type="NCBI Taxonomy" id="2966"/>
    <lineage>
        <taxon>Eukaryota</taxon>
        <taxon>Sar</taxon>
        <taxon>Alveolata</taxon>
        <taxon>Dinophyceae</taxon>
        <taxon>Noctilucales</taxon>
        <taxon>Noctilucaceae</taxon>
        <taxon>Noctiluca</taxon>
    </lineage>
</organism>
<reference evidence="2" key="1">
    <citation type="submission" date="2021-01" db="EMBL/GenBank/DDBJ databases">
        <authorList>
            <person name="Corre E."/>
            <person name="Pelletier E."/>
            <person name="Niang G."/>
            <person name="Scheremetjew M."/>
            <person name="Finn R."/>
            <person name="Kale V."/>
            <person name="Holt S."/>
            <person name="Cochrane G."/>
            <person name="Meng A."/>
            <person name="Brown T."/>
            <person name="Cohen L."/>
        </authorList>
    </citation>
    <scope>NUCLEOTIDE SEQUENCE</scope>
</reference>
<keyword evidence="1" id="KW-0732">Signal</keyword>
<dbReference type="AlphaFoldDB" id="A0A7S1ADB0"/>
<feature type="signal peptide" evidence="1">
    <location>
        <begin position="1"/>
        <end position="25"/>
    </location>
</feature>
<feature type="chain" id="PRO_5030928250" evidence="1">
    <location>
        <begin position="26"/>
        <end position="408"/>
    </location>
</feature>
<name>A0A7S1ADB0_NOCSC</name>
<proteinExistence type="predicted"/>
<evidence type="ECO:0000313" key="2">
    <source>
        <dbReference type="EMBL" id="CAD8850504.1"/>
    </source>
</evidence>
<gene>
    <name evidence="2" type="ORF">NSCI0253_LOCUS24854</name>
</gene>
<evidence type="ECO:0000256" key="1">
    <source>
        <dbReference type="SAM" id="SignalP"/>
    </source>
</evidence>